<dbReference type="AlphaFoldDB" id="A0A975BMQ3"/>
<proteinExistence type="predicted"/>
<keyword evidence="2" id="KW-1185">Reference proteome</keyword>
<dbReference type="RefSeq" id="WP_207682867.1">
    <property type="nucleotide sequence ID" value="NZ_CP061800.1"/>
</dbReference>
<dbReference type="InterPro" id="IPR010836">
    <property type="entry name" value="SapC"/>
</dbReference>
<sequence length="234" mass="26700">MFKKTVPLNKQRHAAKKILPVNVFKFAEKSYIVSLIANEFTKAASAYPIVFVKDGEELRPFALLGLEKGQNMFVNEDGTWKSHYIPAIIRRYPFVLGRNEGSSDLVLCIDEESDFLSDTEGEPLFDEKGEPGPIIEKARNFLIELQRFNEMTGLFSKELTKRELLSPLKMQIRNNQGVAIKIDGIFGVNERKLNELPEADFMDLRKRGMLPLIYAHLISLGHIERLVQMQSENG</sequence>
<dbReference type="Proteomes" id="UP000663722">
    <property type="component" value="Chromosome"/>
</dbReference>
<evidence type="ECO:0000313" key="1">
    <source>
        <dbReference type="EMBL" id="QTA87849.1"/>
    </source>
</evidence>
<evidence type="ECO:0000313" key="2">
    <source>
        <dbReference type="Proteomes" id="UP000663722"/>
    </source>
</evidence>
<reference evidence="1" key="1">
    <citation type="journal article" date="2021" name="Microb. Physiol.">
        <title>Proteogenomic Insights into the Physiology of Marine, Sulfate-Reducing, Filamentous Desulfonema limicola and Desulfonema magnum.</title>
        <authorList>
            <person name="Schnaars V."/>
            <person name="Wohlbrand L."/>
            <person name="Scheve S."/>
            <person name="Hinrichs C."/>
            <person name="Reinhardt R."/>
            <person name="Rabus R."/>
        </authorList>
    </citation>
    <scope>NUCLEOTIDE SEQUENCE</scope>
    <source>
        <strain evidence="1">4be13</strain>
    </source>
</reference>
<organism evidence="1 2">
    <name type="scientific">Desulfonema magnum</name>
    <dbReference type="NCBI Taxonomy" id="45655"/>
    <lineage>
        <taxon>Bacteria</taxon>
        <taxon>Pseudomonadati</taxon>
        <taxon>Thermodesulfobacteriota</taxon>
        <taxon>Desulfobacteria</taxon>
        <taxon>Desulfobacterales</taxon>
        <taxon>Desulfococcaceae</taxon>
        <taxon>Desulfonema</taxon>
    </lineage>
</organism>
<dbReference type="KEGG" id="dmm:dnm_038870"/>
<protein>
    <submittedName>
        <fullName evidence="1">SapC domain-containing protein</fullName>
    </submittedName>
</protein>
<accession>A0A975BMQ3</accession>
<name>A0A975BMQ3_9BACT</name>
<dbReference type="Pfam" id="PF07277">
    <property type="entry name" value="SapC"/>
    <property type="match status" value="1"/>
</dbReference>
<dbReference type="EMBL" id="CP061800">
    <property type="protein sequence ID" value="QTA87849.1"/>
    <property type="molecule type" value="Genomic_DNA"/>
</dbReference>
<gene>
    <name evidence="1" type="ORF">dnm_038870</name>
</gene>